<keyword evidence="5 7" id="KW-0472">Membrane</keyword>
<dbReference type="OrthoDB" id="264603at2759"/>
<organism evidence="9 10">
    <name type="scientific">Saccharomyces arboricola (strain H-6 / AS 2.3317 / CBS 10644)</name>
    <name type="common">Yeast</name>
    <dbReference type="NCBI Taxonomy" id="1160507"/>
    <lineage>
        <taxon>Eukaryota</taxon>
        <taxon>Fungi</taxon>
        <taxon>Dikarya</taxon>
        <taxon>Ascomycota</taxon>
        <taxon>Saccharomycotina</taxon>
        <taxon>Saccharomycetes</taxon>
        <taxon>Saccharomycetales</taxon>
        <taxon>Saccharomycetaceae</taxon>
        <taxon>Saccharomyces</taxon>
    </lineage>
</organism>
<feature type="transmembrane region" description="Helical" evidence="7">
    <location>
        <begin position="228"/>
        <end position="245"/>
    </location>
</feature>
<dbReference type="Pfam" id="PF00635">
    <property type="entry name" value="Motile_Sperm"/>
    <property type="match status" value="1"/>
</dbReference>
<comment type="subcellular location">
    <subcellularLocation>
        <location evidence="1">Membrane</location>
        <topology evidence="1">Single-pass type IV membrane protein</topology>
    </subcellularLocation>
</comment>
<gene>
    <name evidence="9" type="ORF">SU7_0923</name>
</gene>
<protein>
    <submittedName>
        <fullName evidence="9">Scs2p</fullName>
    </submittedName>
</protein>
<dbReference type="PIRSF" id="PIRSF019693">
    <property type="entry name" value="VAMP-associated"/>
    <property type="match status" value="1"/>
</dbReference>
<evidence type="ECO:0000256" key="3">
    <source>
        <dbReference type="ARBA" id="ARBA00022692"/>
    </source>
</evidence>
<evidence type="ECO:0000256" key="4">
    <source>
        <dbReference type="ARBA" id="ARBA00022989"/>
    </source>
</evidence>
<feature type="compositionally biased region" description="Polar residues" evidence="6">
    <location>
        <begin position="192"/>
        <end position="215"/>
    </location>
</feature>
<dbReference type="PANTHER" id="PTHR10809">
    <property type="entry name" value="VESICLE-ASSOCIATED MEMBRANE PROTEIN-ASSOCIATED PROTEIN"/>
    <property type="match status" value="1"/>
</dbReference>
<sequence>MSAVEISPDVLVYKSPLTEQSTEYASISNNSDQTIAFKVKTTAPKFYCVRPNAAVVAPGETIQVQVIFLGLTEEPAADFKCRDKFLVITLPSPYDLNGKAVADVWSDLEAEFKQQAISKKIKVKYLISADVPPPHNQNIQDNQESVEPVVQDSEPKEDSSVVNEKQAPIEAEAEAEPPVQIKKEEVPPVIQETISQENEKQPSNSAPAPNSQVKESATLPAENESSSMGIFILVALLILVLGWFYR</sequence>
<feature type="compositionally biased region" description="Polar residues" evidence="6">
    <location>
        <begin position="136"/>
        <end position="145"/>
    </location>
</feature>
<dbReference type="PANTHER" id="PTHR10809:SF6">
    <property type="entry name" value="AT11025P-RELATED"/>
    <property type="match status" value="1"/>
</dbReference>
<evidence type="ECO:0000256" key="2">
    <source>
        <dbReference type="ARBA" id="ARBA00008932"/>
    </source>
</evidence>
<dbReference type="GO" id="GO:0033149">
    <property type="term" value="F:FFAT motif binding"/>
    <property type="evidence" value="ECO:0007669"/>
    <property type="project" value="TreeGrafter"/>
</dbReference>
<proteinExistence type="inferred from homology"/>
<dbReference type="AlphaFoldDB" id="J8LPG6"/>
<keyword evidence="10" id="KW-1185">Reference proteome</keyword>
<evidence type="ECO:0000256" key="5">
    <source>
        <dbReference type="ARBA" id="ARBA00023136"/>
    </source>
</evidence>
<keyword evidence="4 7" id="KW-1133">Transmembrane helix</keyword>
<dbReference type="GO" id="GO:0005886">
    <property type="term" value="C:plasma membrane"/>
    <property type="evidence" value="ECO:0007669"/>
    <property type="project" value="TreeGrafter"/>
</dbReference>
<feature type="domain" description="MSP" evidence="8">
    <location>
        <begin position="3"/>
        <end position="126"/>
    </location>
</feature>
<evidence type="ECO:0000256" key="6">
    <source>
        <dbReference type="SAM" id="MobiDB-lite"/>
    </source>
</evidence>
<dbReference type="InterPro" id="IPR000535">
    <property type="entry name" value="MSP_dom"/>
</dbReference>
<dbReference type="PROSITE" id="PS50202">
    <property type="entry name" value="MSP"/>
    <property type="match status" value="1"/>
</dbReference>
<dbReference type="Proteomes" id="UP000006968">
    <property type="component" value="Chromosome V"/>
</dbReference>
<evidence type="ECO:0000313" key="10">
    <source>
        <dbReference type="Proteomes" id="UP000006968"/>
    </source>
</evidence>
<dbReference type="GO" id="GO:0090158">
    <property type="term" value="P:endoplasmic reticulum membrane organization"/>
    <property type="evidence" value="ECO:0007669"/>
    <property type="project" value="TreeGrafter"/>
</dbReference>
<feature type="region of interest" description="Disordered" evidence="6">
    <location>
        <begin position="132"/>
        <end position="223"/>
    </location>
</feature>
<name>J8LPG6_SACAR</name>
<evidence type="ECO:0000256" key="1">
    <source>
        <dbReference type="ARBA" id="ARBA00004211"/>
    </source>
</evidence>
<evidence type="ECO:0000313" key="9">
    <source>
        <dbReference type="EMBL" id="EJS44007.1"/>
    </source>
</evidence>
<dbReference type="InterPro" id="IPR013783">
    <property type="entry name" value="Ig-like_fold"/>
</dbReference>
<dbReference type="HOGENOM" id="CLU_072622_1_0_1"/>
<dbReference type="EMBL" id="ALIE01000057">
    <property type="protein sequence ID" value="EJS44007.1"/>
    <property type="molecule type" value="Genomic_DNA"/>
</dbReference>
<reference evidence="9 10" key="1">
    <citation type="journal article" date="2013" name="BMC Genomics">
        <title>High quality de novo sequencing and assembly of the Saccharomyces arboricolus genome.</title>
        <authorList>
            <person name="Liti G."/>
            <person name="Nguyen Ba A.N."/>
            <person name="Blythe M."/>
            <person name="Mueller C.A."/>
            <person name="Bergstroem A."/>
            <person name="Cubillos F.A."/>
            <person name="Dafhnis-Calas F."/>
            <person name="Khoshraftar S."/>
            <person name="Malla S."/>
            <person name="Mehta N."/>
            <person name="Siow C.C."/>
            <person name="Warringer J."/>
            <person name="Moses A.M."/>
            <person name="Louis E.J."/>
            <person name="Nieduszynski C.A."/>
        </authorList>
    </citation>
    <scope>NUCLEOTIDE SEQUENCE [LARGE SCALE GENOMIC DNA]</scope>
    <source>
        <strain evidence="10">H-6 / AS 2.3317 / CBS 10644</strain>
    </source>
</reference>
<dbReference type="Gene3D" id="2.60.40.10">
    <property type="entry name" value="Immunoglobulins"/>
    <property type="match status" value="1"/>
</dbReference>
<comment type="similarity">
    <text evidence="2">Belongs to the VAMP-associated protein (VAP) (TC 9.B.17) family.</text>
</comment>
<dbReference type="GO" id="GO:0061817">
    <property type="term" value="P:endoplasmic reticulum-plasma membrane tethering"/>
    <property type="evidence" value="ECO:0007669"/>
    <property type="project" value="TreeGrafter"/>
</dbReference>
<dbReference type="InterPro" id="IPR008962">
    <property type="entry name" value="PapD-like_sf"/>
</dbReference>
<evidence type="ECO:0000259" key="8">
    <source>
        <dbReference type="PROSITE" id="PS50202"/>
    </source>
</evidence>
<accession>J8LPG6</accession>
<comment type="caution">
    <text evidence="9">The sequence shown here is derived from an EMBL/GenBank/DDBJ whole genome shotgun (WGS) entry which is preliminary data.</text>
</comment>
<dbReference type="GO" id="GO:0005789">
    <property type="term" value="C:endoplasmic reticulum membrane"/>
    <property type="evidence" value="ECO:0007669"/>
    <property type="project" value="InterPro"/>
</dbReference>
<dbReference type="InterPro" id="IPR016763">
    <property type="entry name" value="VAP"/>
</dbReference>
<keyword evidence="3 7" id="KW-0812">Transmembrane</keyword>
<dbReference type="SUPFAM" id="SSF49354">
    <property type="entry name" value="PapD-like"/>
    <property type="match status" value="1"/>
</dbReference>
<evidence type="ECO:0000256" key="7">
    <source>
        <dbReference type="SAM" id="Phobius"/>
    </source>
</evidence>